<evidence type="ECO:0000313" key="2">
    <source>
        <dbReference type="EMBL" id="TSE35133.1"/>
    </source>
</evidence>
<feature type="chain" id="PRO_5021906192" description="DUF4426 domain-containing protein" evidence="1">
    <location>
        <begin position="23"/>
        <end position="151"/>
    </location>
</feature>
<accession>A0A554XH32</accession>
<proteinExistence type="predicted"/>
<evidence type="ECO:0008006" key="4">
    <source>
        <dbReference type="Google" id="ProtNLM"/>
    </source>
</evidence>
<protein>
    <recommendedName>
        <fullName evidence="4">DUF4426 domain-containing protein</fullName>
    </recommendedName>
</protein>
<dbReference type="AlphaFoldDB" id="A0A554XH32"/>
<organism evidence="2 3">
    <name type="scientific">Tepidimonas charontis</name>
    <dbReference type="NCBI Taxonomy" id="2267262"/>
    <lineage>
        <taxon>Bacteria</taxon>
        <taxon>Pseudomonadati</taxon>
        <taxon>Pseudomonadota</taxon>
        <taxon>Betaproteobacteria</taxon>
        <taxon>Burkholderiales</taxon>
        <taxon>Tepidimonas</taxon>
    </lineage>
</organism>
<keyword evidence="1" id="KW-0732">Signal</keyword>
<dbReference type="Proteomes" id="UP000318294">
    <property type="component" value="Unassembled WGS sequence"/>
</dbReference>
<keyword evidence="3" id="KW-1185">Reference proteome</keyword>
<evidence type="ECO:0000256" key="1">
    <source>
        <dbReference type="SAM" id="SignalP"/>
    </source>
</evidence>
<sequence>MKKLAFAVLAFVLTTHSLSSFAEQSSGPFISGISVSVGPIPFEVNPRHSKAELLVTVSRNVGGSKNAETSFPVTVKVSPVSDFSSDRAKNLIIKTGVDQRTLSSFGSVTFKAIVFVRPGAELSKETDRLYVQVSSPVGGQSYSIPVLWKQK</sequence>
<feature type="signal peptide" evidence="1">
    <location>
        <begin position="1"/>
        <end position="22"/>
    </location>
</feature>
<dbReference type="EMBL" id="VJON01000010">
    <property type="protein sequence ID" value="TSE35133.1"/>
    <property type="molecule type" value="Genomic_DNA"/>
</dbReference>
<comment type="caution">
    <text evidence="2">The sequence shown here is derived from an EMBL/GenBank/DDBJ whole genome shotgun (WGS) entry which is preliminary data.</text>
</comment>
<reference evidence="2 3" key="1">
    <citation type="submission" date="2019-07" db="EMBL/GenBank/DDBJ databases">
        <title>Tepidimonas charontis SPSP-6 draft genome.</title>
        <authorList>
            <person name="Da Costa M.S."/>
            <person name="Froufe H.J.C."/>
            <person name="Egas C."/>
            <person name="Albuquerque L."/>
        </authorList>
    </citation>
    <scope>NUCLEOTIDE SEQUENCE [LARGE SCALE GENOMIC DNA]</scope>
    <source>
        <strain evidence="2 3">SPSP-6</strain>
    </source>
</reference>
<gene>
    <name evidence="2" type="ORF">Tchar_00922</name>
</gene>
<name>A0A554XH32_9BURK</name>
<evidence type="ECO:0000313" key="3">
    <source>
        <dbReference type="Proteomes" id="UP000318294"/>
    </source>
</evidence>
<dbReference type="RefSeq" id="WP_144327909.1">
    <property type="nucleotide sequence ID" value="NZ_VJON01000010.1"/>
</dbReference>